<dbReference type="PANTHER" id="PTHR43118:SF1">
    <property type="entry name" value="RHAMNOGALACTURONAN LYASE (EUROFUNG)"/>
    <property type="match status" value="1"/>
</dbReference>
<dbReference type="KEGG" id="spib:G8759_21645"/>
<dbReference type="AlphaFoldDB" id="A0A6G9ARN2"/>
<dbReference type="InterPro" id="IPR034641">
    <property type="entry name" value="RGL11"/>
</dbReference>
<reference evidence="3 4" key="1">
    <citation type="submission" date="2020-03" db="EMBL/GenBank/DDBJ databases">
        <authorList>
            <person name="Kim M.K."/>
        </authorList>
    </citation>
    <scope>NUCLEOTIDE SEQUENCE [LARGE SCALE GENOMIC DNA]</scope>
    <source>
        <strain evidence="3 4">BT328</strain>
    </source>
</reference>
<evidence type="ECO:0000313" key="4">
    <source>
        <dbReference type="Proteomes" id="UP000501802"/>
    </source>
</evidence>
<protein>
    <submittedName>
        <fullName evidence="3">Rhamnogalacturonan lyase</fullName>
    </submittedName>
</protein>
<dbReference type="SUPFAM" id="SSF69318">
    <property type="entry name" value="Integrin alpha N-terminal domain"/>
    <property type="match status" value="1"/>
</dbReference>
<dbReference type="EMBL" id="CP050063">
    <property type="protein sequence ID" value="QIP15038.1"/>
    <property type="molecule type" value="Genomic_DNA"/>
</dbReference>
<feature type="domain" description="Rhamnogalacturonan lyase family 11 C-terminal" evidence="2">
    <location>
        <begin position="160"/>
        <end position="643"/>
    </location>
</feature>
<dbReference type="PANTHER" id="PTHR43118">
    <property type="entry name" value="RHAMNOGALACTURONAN LYASE (EUROFUNG)"/>
    <property type="match status" value="1"/>
</dbReference>
<keyword evidence="3" id="KW-0456">Lyase</keyword>
<dbReference type="InterPro" id="IPR028994">
    <property type="entry name" value="Integrin_alpha_N"/>
</dbReference>
<dbReference type="GO" id="GO:0016829">
    <property type="term" value="F:lyase activity"/>
    <property type="evidence" value="ECO:0007669"/>
    <property type="project" value="UniProtKB-KW"/>
</dbReference>
<dbReference type="CDD" id="cd10318">
    <property type="entry name" value="RGL11"/>
    <property type="match status" value="1"/>
</dbReference>
<evidence type="ECO:0000313" key="3">
    <source>
        <dbReference type="EMBL" id="QIP15038.1"/>
    </source>
</evidence>
<dbReference type="InterPro" id="IPR041624">
    <property type="entry name" value="RGI_lyase"/>
</dbReference>
<sequence>MATKRYTPDYYRTTLRPAYLRLNQRQSSCWLLFLYLLLFLLLPDELHAQRLMEKLNRGLVAVRQDSQHVFVSWRLLVTDPDNVAFNLYRTVKGGKPFKVNQRPLTGGTNCVDTNAPIQQDVVYSIRAVIANGEQKPEDTYRLLASAIYPYITIPLKTPAGYTPNDASAADLDGDGTYELILHQVSRGRDNSQKGRTDPPILEAYKLDGTLLWRINLGHNIREGAHYTQFMAYDLDGDGRAELACKTADGTLDGLGKVIGDSTRHWAKTDGPLEGKILDGPEFFTIFDGKTGAALATTDYIPSRNPTDGWGGIGGIGGNDNNGNRVDRFLACVAYLDGKLPSVVMCRGYYGRTVLAAWDWRRGKLTSRWVFDSQQSADGFSGMGNHNLTVTDVDNDGKDELIYGSMCVDDNGKGLFTTKLRHGDALHVSDLDPARPGLEAWGIHENEAPIPGYEKGYGAALYDARTGEILWGAFPGQDVGRGVAEDIDPGNPGAELWWSGSNGLFSTSGKRVGESPASANFLVWWDDDLTRELLDGNHIDKYNPSGPAARLLTAEGCSSNNGTKSTPALSADLFGDWREEVVLRTEDNQSLRIYTTTIPTQHRLYTLMQDPQYRLSIAWQNVGYNQPPHTSFFLGHGMKKPPRPKITLISPAPATR</sequence>
<dbReference type="InterPro" id="IPR013783">
    <property type="entry name" value="Ig-like_fold"/>
</dbReference>
<dbReference type="Pfam" id="PF18370">
    <property type="entry name" value="RGI_lyase"/>
    <property type="match status" value="1"/>
</dbReference>
<organism evidence="3 4">
    <name type="scientific">Spirosoma aureum</name>
    <dbReference type="NCBI Taxonomy" id="2692134"/>
    <lineage>
        <taxon>Bacteria</taxon>
        <taxon>Pseudomonadati</taxon>
        <taxon>Bacteroidota</taxon>
        <taxon>Cytophagia</taxon>
        <taxon>Cytophagales</taxon>
        <taxon>Cytophagaceae</taxon>
        <taxon>Spirosoma</taxon>
    </lineage>
</organism>
<name>A0A6G9ARN2_9BACT</name>
<gene>
    <name evidence="3" type="ORF">G8759_21645</name>
</gene>
<evidence type="ECO:0000259" key="2">
    <source>
        <dbReference type="Pfam" id="PF21348"/>
    </source>
</evidence>
<dbReference type="Proteomes" id="UP000501802">
    <property type="component" value="Chromosome"/>
</dbReference>
<dbReference type="Pfam" id="PF21348">
    <property type="entry name" value="RGL11_C"/>
    <property type="match status" value="1"/>
</dbReference>
<dbReference type="Gene3D" id="2.60.40.10">
    <property type="entry name" value="Immunoglobulins"/>
    <property type="match status" value="1"/>
</dbReference>
<proteinExistence type="predicted"/>
<evidence type="ECO:0000259" key="1">
    <source>
        <dbReference type="Pfam" id="PF18370"/>
    </source>
</evidence>
<accession>A0A6G9ARN2</accession>
<keyword evidence="4" id="KW-1185">Reference proteome</keyword>
<dbReference type="InterPro" id="IPR049366">
    <property type="entry name" value="RGL11_C"/>
</dbReference>
<feature type="domain" description="Rhamnogalacturonan I lyase beta-sheet" evidence="1">
    <location>
        <begin position="51"/>
        <end position="138"/>
    </location>
</feature>